<dbReference type="Proteomes" id="UP000285794">
    <property type="component" value="Unassembled WGS sequence"/>
</dbReference>
<dbReference type="InterPro" id="IPR002747">
    <property type="entry name" value="SAM_OH_AdoTrfase"/>
</dbReference>
<dbReference type="SUPFAM" id="SSF102522">
    <property type="entry name" value="Bacterial fluorinating enzyme, N-terminal domain"/>
    <property type="match status" value="1"/>
</dbReference>
<keyword evidence="1" id="KW-0949">S-adenosyl-L-methionine</keyword>
<dbReference type="SUPFAM" id="SSF101852">
    <property type="entry name" value="Bacterial fluorinating enzyme, C-terminal domain"/>
    <property type="match status" value="1"/>
</dbReference>
<dbReference type="AlphaFoldDB" id="A0A425Y2L5"/>
<name>A0A425Y2L5_9BACT</name>
<dbReference type="Pfam" id="PF01887">
    <property type="entry name" value="SAM_HAT_N"/>
    <property type="match status" value="1"/>
</dbReference>
<evidence type="ECO:0000256" key="1">
    <source>
        <dbReference type="ARBA" id="ARBA00022691"/>
    </source>
</evidence>
<dbReference type="PANTHER" id="PTHR35092">
    <property type="entry name" value="CHLORINASE MJ1651"/>
    <property type="match status" value="1"/>
</dbReference>
<dbReference type="PANTHER" id="PTHR35092:SF1">
    <property type="entry name" value="CHLORINASE MJ1651"/>
    <property type="match status" value="1"/>
</dbReference>
<comment type="caution">
    <text evidence="5">The sequence shown here is derived from an EMBL/GenBank/DDBJ whole genome shotgun (WGS) entry which is preliminary data.</text>
</comment>
<keyword evidence="6" id="KW-1185">Reference proteome</keyword>
<dbReference type="EMBL" id="QQWG01000006">
    <property type="protein sequence ID" value="RRG22111.1"/>
    <property type="molecule type" value="Genomic_DNA"/>
</dbReference>
<sequence>MGVITICSDWNGRDYYLGALKGRLLSLCEGAQIVDMSHNIESYNISQAAFIVKNAYHYYPEGSIHIITVNSETTSDQPYIVVYNKGHYFIGTDNGMFNLIFRDQPDEIIHLKANNKENHLLNFPELSVFALAAAHLYNNGKLSNLGKKAKSLYNMVPIRALIQRDTITGKVIYIDSYSNAIVNISKDLFYSTLEGRDFEILVQSNQHLITKISQHYKDVPEGDILAIFNSAGMLEIAMNKGELSKLLEIDTNSDIRVKFHDR</sequence>
<evidence type="ECO:0000256" key="2">
    <source>
        <dbReference type="ARBA" id="ARBA00024035"/>
    </source>
</evidence>
<proteinExistence type="inferred from homology"/>
<dbReference type="InterPro" id="IPR023227">
    <property type="entry name" value="SAM_OH_AdoTrfase_C_sf"/>
</dbReference>
<dbReference type="Gene3D" id="2.40.30.90">
    <property type="entry name" value="Bacterial fluorinating enzyme like"/>
    <property type="match status" value="1"/>
</dbReference>
<reference evidence="5 6" key="1">
    <citation type="submission" date="2018-07" db="EMBL/GenBank/DDBJ databases">
        <title>Draft genome sequence of Ancylomarina sp. M1P.</title>
        <authorList>
            <person name="Yadav S."/>
            <person name="Villanueva L."/>
            <person name="Damste J.S.S."/>
        </authorList>
    </citation>
    <scope>NUCLEOTIDE SEQUENCE [LARGE SCALE GENOMIC DNA]</scope>
    <source>
        <strain evidence="5 6">M1P</strain>
    </source>
</reference>
<dbReference type="InterPro" id="IPR046470">
    <property type="entry name" value="SAM_HAT_C"/>
</dbReference>
<dbReference type="InterPro" id="IPR046469">
    <property type="entry name" value="SAM_HAT_N"/>
</dbReference>
<dbReference type="Pfam" id="PF20257">
    <property type="entry name" value="SAM_HAT_C"/>
    <property type="match status" value="1"/>
</dbReference>
<protein>
    <recommendedName>
        <fullName evidence="7">S-adenosyl-l-methionine hydroxide adenosyltransferase</fullName>
    </recommendedName>
</protein>
<dbReference type="PIRSF" id="PIRSF006779">
    <property type="entry name" value="UCP006779"/>
    <property type="match status" value="1"/>
</dbReference>
<accession>A0A425Y2L5</accession>
<feature type="domain" description="S-adenosyl-l-methionine hydroxide adenosyltransferase C-terminal" evidence="4">
    <location>
        <begin position="169"/>
        <end position="255"/>
    </location>
</feature>
<dbReference type="OrthoDB" id="9792195at2"/>
<gene>
    <name evidence="5" type="ORF">DWB61_07810</name>
</gene>
<dbReference type="InterPro" id="IPR023228">
    <property type="entry name" value="SAM_OH_AdoTrfase_N_sf"/>
</dbReference>
<evidence type="ECO:0000259" key="3">
    <source>
        <dbReference type="Pfam" id="PF01887"/>
    </source>
</evidence>
<organism evidence="5 6">
    <name type="scientific">Ancylomarina euxinus</name>
    <dbReference type="NCBI Taxonomy" id="2283627"/>
    <lineage>
        <taxon>Bacteria</taxon>
        <taxon>Pseudomonadati</taxon>
        <taxon>Bacteroidota</taxon>
        <taxon>Bacteroidia</taxon>
        <taxon>Marinilabiliales</taxon>
        <taxon>Marinifilaceae</taxon>
        <taxon>Ancylomarina</taxon>
    </lineage>
</organism>
<dbReference type="Gene3D" id="3.40.50.10790">
    <property type="entry name" value="S-adenosyl-l-methionine hydroxide adenosyltransferase, N-terminal"/>
    <property type="match status" value="1"/>
</dbReference>
<evidence type="ECO:0000313" key="6">
    <source>
        <dbReference type="Proteomes" id="UP000285794"/>
    </source>
</evidence>
<comment type="similarity">
    <text evidence="2">Belongs to the SAM hydrolase / SAM-dependent halogenase family.</text>
</comment>
<evidence type="ECO:0000259" key="4">
    <source>
        <dbReference type="Pfam" id="PF20257"/>
    </source>
</evidence>
<dbReference type="RefSeq" id="WP_125030341.1">
    <property type="nucleotide sequence ID" value="NZ_JAPXVP010000006.1"/>
</dbReference>
<evidence type="ECO:0008006" key="7">
    <source>
        <dbReference type="Google" id="ProtNLM"/>
    </source>
</evidence>
<evidence type="ECO:0000313" key="5">
    <source>
        <dbReference type="EMBL" id="RRG22111.1"/>
    </source>
</evidence>
<feature type="domain" description="S-adenosyl-l-methionine hydroxide adenosyltransferase N-terminal" evidence="3">
    <location>
        <begin position="4"/>
        <end position="146"/>
    </location>
</feature>